<name>A0A382G6G1_9ZZZZ</name>
<protein>
    <recommendedName>
        <fullName evidence="2">Enoyl-CoA hydratase/isomerase family protein</fullName>
    </recommendedName>
</protein>
<dbReference type="CDD" id="cd06558">
    <property type="entry name" value="crotonase-like"/>
    <property type="match status" value="1"/>
</dbReference>
<sequence>MLESVAYGTLQNGNEFEKWLDGRGRRVRPEEASPTILVNAGVENVELQLNRPKLKNAFSASMRDSLVEALRGLATEGDSRSILITGKGSTFCIGGDPAEFGTVENSATGHMIRSTANAAPWLDLLSARITVRIHGVAIGAGIELAAFANRVEASENAWFSLPEVSMGLIPGAGGTVSISRRIGRQLTARMCLTGERVDATTALNWGLVDALVE</sequence>
<dbReference type="Gene3D" id="3.90.226.10">
    <property type="entry name" value="2-enoyl-CoA Hydratase, Chain A, domain 1"/>
    <property type="match status" value="1"/>
</dbReference>
<proteinExistence type="predicted"/>
<dbReference type="SUPFAM" id="SSF52096">
    <property type="entry name" value="ClpP/crotonase"/>
    <property type="match status" value="1"/>
</dbReference>
<dbReference type="GO" id="GO:0003824">
    <property type="term" value="F:catalytic activity"/>
    <property type="evidence" value="ECO:0007669"/>
    <property type="project" value="UniProtKB-ARBA"/>
</dbReference>
<dbReference type="InterPro" id="IPR029045">
    <property type="entry name" value="ClpP/crotonase-like_dom_sf"/>
</dbReference>
<dbReference type="GO" id="GO:0006635">
    <property type="term" value="P:fatty acid beta-oxidation"/>
    <property type="evidence" value="ECO:0007669"/>
    <property type="project" value="TreeGrafter"/>
</dbReference>
<dbReference type="AlphaFoldDB" id="A0A382G6G1"/>
<evidence type="ECO:0000313" key="1">
    <source>
        <dbReference type="EMBL" id="SVB70355.1"/>
    </source>
</evidence>
<dbReference type="PANTHER" id="PTHR11941:SF54">
    <property type="entry name" value="ENOYL-COA HYDRATASE, MITOCHONDRIAL"/>
    <property type="match status" value="1"/>
</dbReference>
<dbReference type="Pfam" id="PF00378">
    <property type="entry name" value="ECH_1"/>
    <property type="match status" value="1"/>
</dbReference>
<evidence type="ECO:0008006" key="2">
    <source>
        <dbReference type="Google" id="ProtNLM"/>
    </source>
</evidence>
<accession>A0A382G6G1</accession>
<dbReference type="EMBL" id="UINC01053617">
    <property type="protein sequence ID" value="SVB70355.1"/>
    <property type="molecule type" value="Genomic_DNA"/>
</dbReference>
<reference evidence="1" key="1">
    <citation type="submission" date="2018-05" db="EMBL/GenBank/DDBJ databases">
        <authorList>
            <person name="Lanie J.A."/>
            <person name="Ng W.-L."/>
            <person name="Kazmierczak K.M."/>
            <person name="Andrzejewski T.M."/>
            <person name="Davidsen T.M."/>
            <person name="Wayne K.J."/>
            <person name="Tettelin H."/>
            <person name="Glass J.I."/>
            <person name="Rusch D."/>
            <person name="Podicherti R."/>
            <person name="Tsui H.-C.T."/>
            <person name="Winkler M.E."/>
        </authorList>
    </citation>
    <scope>NUCLEOTIDE SEQUENCE</scope>
</reference>
<dbReference type="InterPro" id="IPR001753">
    <property type="entry name" value="Enoyl-CoA_hydra/iso"/>
</dbReference>
<organism evidence="1">
    <name type="scientific">marine metagenome</name>
    <dbReference type="NCBI Taxonomy" id="408172"/>
    <lineage>
        <taxon>unclassified sequences</taxon>
        <taxon>metagenomes</taxon>
        <taxon>ecological metagenomes</taxon>
    </lineage>
</organism>
<gene>
    <name evidence="1" type="ORF">METZ01_LOCUS223209</name>
</gene>
<dbReference type="PANTHER" id="PTHR11941">
    <property type="entry name" value="ENOYL-COA HYDRATASE-RELATED"/>
    <property type="match status" value="1"/>
</dbReference>